<feature type="transmembrane region" description="Helical" evidence="6">
    <location>
        <begin position="266"/>
        <end position="282"/>
    </location>
</feature>
<dbReference type="AlphaFoldDB" id="A0A087M795"/>
<feature type="transmembrane region" description="Helical" evidence="6">
    <location>
        <begin position="120"/>
        <end position="140"/>
    </location>
</feature>
<feature type="domain" description="EamA" evidence="7">
    <location>
        <begin position="156"/>
        <end position="282"/>
    </location>
</feature>
<evidence type="ECO:0000256" key="5">
    <source>
        <dbReference type="ARBA" id="ARBA00023136"/>
    </source>
</evidence>
<feature type="transmembrane region" description="Helical" evidence="6">
    <location>
        <begin position="152"/>
        <end position="171"/>
    </location>
</feature>
<sequence>MKSLSGMLFCASGIVLMCCMDAVAKALGADLTTFQVVFLRYLGSAIWLILWIALTGASWPKKEDLGRQAQRAALLVVTASLFFYAVTHLPLAVVAALGMTAPVYVTLLGAFLFHEKIGPTAWFALALGAAGSATIIFAGQTAGFGTIEGDPLAWAAALLAPLTYAIVVALLKHHSSREDPAAMTMGQSLLAAIFVLPLALGAWPAITPHIAGLGTLIGLLGAVGFLLLIHGLRRLPVSVFAVLDYTALIWAGLLGFFFFAEIPGPQLWIGGSLIIAACVLNSRRAVEAQTAS</sequence>
<reference evidence="8 9" key="1">
    <citation type="submission" date="2014-08" db="EMBL/GenBank/DDBJ databases">
        <authorList>
            <person name="Hassan Y.I."/>
            <person name="Lepp D."/>
            <person name="Zhou T."/>
        </authorList>
    </citation>
    <scope>NUCLEOTIDE SEQUENCE [LARGE SCALE GENOMIC DNA]</scope>
    <source>
        <strain evidence="8 9">IFO13584</strain>
    </source>
</reference>
<dbReference type="PANTHER" id="PTHR22911">
    <property type="entry name" value="ACYL-MALONYL CONDENSING ENZYME-RELATED"/>
    <property type="match status" value="1"/>
</dbReference>
<evidence type="ECO:0000313" key="9">
    <source>
        <dbReference type="Proteomes" id="UP000028981"/>
    </source>
</evidence>
<dbReference type="OrthoDB" id="7818056at2"/>
<evidence type="ECO:0000256" key="2">
    <source>
        <dbReference type="ARBA" id="ARBA00009853"/>
    </source>
</evidence>
<evidence type="ECO:0000256" key="4">
    <source>
        <dbReference type="ARBA" id="ARBA00022989"/>
    </source>
</evidence>
<keyword evidence="3 6" id="KW-0812">Transmembrane</keyword>
<feature type="transmembrane region" description="Helical" evidence="6">
    <location>
        <begin position="241"/>
        <end position="260"/>
    </location>
</feature>
<evidence type="ECO:0000256" key="6">
    <source>
        <dbReference type="SAM" id="Phobius"/>
    </source>
</evidence>
<proteinExistence type="inferred from homology"/>
<dbReference type="SUPFAM" id="SSF103481">
    <property type="entry name" value="Multidrug resistance efflux transporter EmrE"/>
    <property type="match status" value="2"/>
</dbReference>
<dbReference type="PANTHER" id="PTHR22911:SF6">
    <property type="entry name" value="SOLUTE CARRIER FAMILY 35 MEMBER G1"/>
    <property type="match status" value="1"/>
</dbReference>
<feature type="transmembrane region" description="Helical" evidence="6">
    <location>
        <begin position="69"/>
        <end position="86"/>
    </location>
</feature>
<dbReference type="STRING" id="46914.JP75_00930"/>
<organism evidence="8 9">
    <name type="scientific">Devosia riboflavina</name>
    <dbReference type="NCBI Taxonomy" id="46914"/>
    <lineage>
        <taxon>Bacteria</taxon>
        <taxon>Pseudomonadati</taxon>
        <taxon>Pseudomonadota</taxon>
        <taxon>Alphaproteobacteria</taxon>
        <taxon>Hyphomicrobiales</taxon>
        <taxon>Devosiaceae</taxon>
        <taxon>Devosia</taxon>
    </lineage>
</organism>
<dbReference type="GO" id="GO:0016020">
    <property type="term" value="C:membrane"/>
    <property type="evidence" value="ECO:0007669"/>
    <property type="project" value="UniProtKB-SubCell"/>
</dbReference>
<feature type="transmembrane region" description="Helical" evidence="6">
    <location>
        <begin position="183"/>
        <end position="203"/>
    </location>
</feature>
<keyword evidence="9" id="KW-1185">Reference proteome</keyword>
<feature type="transmembrane region" description="Helical" evidence="6">
    <location>
        <begin position="92"/>
        <end position="113"/>
    </location>
</feature>
<comment type="caution">
    <text evidence="8">The sequence shown here is derived from an EMBL/GenBank/DDBJ whole genome shotgun (WGS) entry which is preliminary data.</text>
</comment>
<keyword evidence="5 6" id="KW-0472">Membrane</keyword>
<dbReference type="Pfam" id="PF00892">
    <property type="entry name" value="EamA"/>
    <property type="match status" value="2"/>
</dbReference>
<comment type="subcellular location">
    <subcellularLocation>
        <location evidence="1">Membrane</location>
        <topology evidence="1">Multi-pass membrane protein</topology>
    </subcellularLocation>
</comment>
<feature type="transmembrane region" description="Helical" evidence="6">
    <location>
        <begin position="209"/>
        <end position="229"/>
    </location>
</feature>
<dbReference type="EMBL" id="JQGC01000001">
    <property type="protein sequence ID" value="KFL32748.1"/>
    <property type="molecule type" value="Genomic_DNA"/>
</dbReference>
<feature type="transmembrane region" description="Helical" evidence="6">
    <location>
        <begin position="38"/>
        <end position="57"/>
    </location>
</feature>
<protein>
    <recommendedName>
        <fullName evidence="7">EamA domain-containing protein</fullName>
    </recommendedName>
</protein>
<accession>A0A087M795</accession>
<gene>
    <name evidence="8" type="ORF">JP75_00930</name>
</gene>
<feature type="domain" description="EamA" evidence="7">
    <location>
        <begin position="5"/>
        <end position="136"/>
    </location>
</feature>
<evidence type="ECO:0000256" key="3">
    <source>
        <dbReference type="ARBA" id="ARBA00022692"/>
    </source>
</evidence>
<keyword evidence="4 6" id="KW-1133">Transmembrane helix</keyword>
<dbReference type="RefSeq" id="WP_152565691.1">
    <property type="nucleotide sequence ID" value="NZ_JQGC01000001.1"/>
</dbReference>
<dbReference type="Gene3D" id="1.10.3730.20">
    <property type="match status" value="1"/>
</dbReference>
<dbReference type="InterPro" id="IPR000620">
    <property type="entry name" value="EamA_dom"/>
</dbReference>
<comment type="similarity">
    <text evidence="2">Belongs to the drug/metabolite transporter (DMT) superfamily. 10 TMS drug/metabolite exporter (DME) (TC 2.A.7.3) family.</text>
</comment>
<dbReference type="Proteomes" id="UP000028981">
    <property type="component" value="Unassembled WGS sequence"/>
</dbReference>
<name>A0A087M795_9HYPH</name>
<evidence type="ECO:0000313" key="8">
    <source>
        <dbReference type="EMBL" id="KFL32748.1"/>
    </source>
</evidence>
<dbReference type="InterPro" id="IPR037185">
    <property type="entry name" value="EmrE-like"/>
</dbReference>
<evidence type="ECO:0000259" key="7">
    <source>
        <dbReference type="Pfam" id="PF00892"/>
    </source>
</evidence>
<evidence type="ECO:0000256" key="1">
    <source>
        <dbReference type="ARBA" id="ARBA00004141"/>
    </source>
</evidence>